<dbReference type="Proteomes" id="UP000251960">
    <property type="component" value="Chromosome 5"/>
</dbReference>
<proteinExistence type="predicted"/>
<protein>
    <recommendedName>
        <fullName evidence="3">Pectinesterase</fullName>
    </recommendedName>
</protein>
<reference evidence="1 2" key="1">
    <citation type="journal article" date="2018" name="Nat. Genet.">
        <title>Extensive intraspecific gene order and gene structural variations between Mo17 and other maize genomes.</title>
        <authorList>
            <person name="Sun S."/>
            <person name="Zhou Y."/>
            <person name="Chen J."/>
            <person name="Shi J."/>
            <person name="Zhao H."/>
            <person name="Zhao H."/>
            <person name="Song W."/>
            <person name="Zhang M."/>
            <person name="Cui Y."/>
            <person name="Dong X."/>
            <person name="Liu H."/>
            <person name="Ma X."/>
            <person name="Jiao Y."/>
            <person name="Wang B."/>
            <person name="Wei X."/>
            <person name="Stein J.C."/>
            <person name="Glaubitz J.C."/>
            <person name="Lu F."/>
            <person name="Yu G."/>
            <person name="Liang C."/>
            <person name="Fengler K."/>
            <person name="Li B."/>
            <person name="Rafalski A."/>
            <person name="Schnable P.S."/>
            <person name="Ware D.H."/>
            <person name="Buckler E.S."/>
            <person name="Lai J."/>
        </authorList>
    </citation>
    <scope>NUCLEOTIDE SEQUENCE [LARGE SCALE GENOMIC DNA]</scope>
    <source>
        <strain evidence="2">cv. Missouri 17</strain>
        <tissue evidence="1">Seedling</tissue>
    </source>
</reference>
<evidence type="ECO:0000313" key="2">
    <source>
        <dbReference type="Proteomes" id="UP000251960"/>
    </source>
</evidence>
<accession>A0A3L6F028</accession>
<organism evidence="1 2">
    <name type="scientific">Zea mays</name>
    <name type="common">Maize</name>
    <dbReference type="NCBI Taxonomy" id="4577"/>
    <lineage>
        <taxon>Eukaryota</taxon>
        <taxon>Viridiplantae</taxon>
        <taxon>Streptophyta</taxon>
        <taxon>Embryophyta</taxon>
        <taxon>Tracheophyta</taxon>
        <taxon>Spermatophyta</taxon>
        <taxon>Magnoliopsida</taxon>
        <taxon>Liliopsida</taxon>
        <taxon>Poales</taxon>
        <taxon>Poaceae</taxon>
        <taxon>PACMAD clade</taxon>
        <taxon>Panicoideae</taxon>
        <taxon>Andropogonodae</taxon>
        <taxon>Andropogoneae</taxon>
        <taxon>Tripsacinae</taxon>
        <taxon>Zea</taxon>
    </lineage>
</organism>
<dbReference type="AlphaFoldDB" id="A0A3L6F028"/>
<evidence type="ECO:0000313" key="1">
    <source>
        <dbReference type="EMBL" id="PWZ25007.1"/>
    </source>
</evidence>
<sequence length="29" mass="3122">MAGLLEGSAGSLLQNCQVKGVWASMDRWI</sequence>
<dbReference type="EMBL" id="NCVQ01000006">
    <property type="protein sequence ID" value="PWZ25007.1"/>
    <property type="molecule type" value="Genomic_DNA"/>
</dbReference>
<name>A0A3L6F028_MAIZE</name>
<comment type="caution">
    <text evidence="1">The sequence shown here is derived from an EMBL/GenBank/DDBJ whole genome shotgun (WGS) entry which is preliminary data.</text>
</comment>
<gene>
    <name evidence="1" type="ORF">Zm00014a_039402</name>
</gene>
<evidence type="ECO:0008006" key="3">
    <source>
        <dbReference type="Google" id="ProtNLM"/>
    </source>
</evidence>